<sequence length="134" mass="14790">MTGTYRPPVVYAVGALEAALANDRRFMALHKCFLLDECRLIVPSAVRSELRLRPGGKEPTAVLKACRTEWEDETGVVHEYMIDFMVTGKASRVDAMVAATAVAHRAIVVTTEVNALELMWAVDDVDRPMSIISI</sequence>
<dbReference type="EMBL" id="JACHIR010000001">
    <property type="protein sequence ID" value="MBB5892135.1"/>
    <property type="molecule type" value="Genomic_DNA"/>
</dbReference>
<evidence type="ECO:0000313" key="1">
    <source>
        <dbReference type="EMBL" id="MBB5892135.1"/>
    </source>
</evidence>
<accession>A0A7W9KGR7</accession>
<gene>
    <name evidence="1" type="ORF">BJ998_003331</name>
</gene>
<proteinExistence type="predicted"/>
<evidence type="ECO:0000313" key="2">
    <source>
        <dbReference type="Proteomes" id="UP000585638"/>
    </source>
</evidence>
<keyword evidence="2" id="KW-1185">Reference proteome</keyword>
<comment type="caution">
    <text evidence="1">The sequence shown here is derived from an EMBL/GenBank/DDBJ whole genome shotgun (WGS) entry which is preliminary data.</text>
</comment>
<organism evidence="1 2">
    <name type="scientific">Kutzneria kofuensis</name>
    <dbReference type="NCBI Taxonomy" id="103725"/>
    <lineage>
        <taxon>Bacteria</taxon>
        <taxon>Bacillati</taxon>
        <taxon>Actinomycetota</taxon>
        <taxon>Actinomycetes</taxon>
        <taxon>Pseudonocardiales</taxon>
        <taxon>Pseudonocardiaceae</taxon>
        <taxon>Kutzneria</taxon>
    </lineage>
</organism>
<dbReference type="Proteomes" id="UP000585638">
    <property type="component" value="Unassembled WGS sequence"/>
</dbReference>
<evidence type="ECO:0008006" key="3">
    <source>
        <dbReference type="Google" id="ProtNLM"/>
    </source>
</evidence>
<reference evidence="1 2" key="1">
    <citation type="submission" date="2020-08" db="EMBL/GenBank/DDBJ databases">
        <title>Sequencing the genomes of 1000 actinobacteria strains.</title>
        <authorList>
            <person name="Klenk H.-P."/>
        </authorList>
    </citation>
    <scope>NUCLEOTIDE SEQUENCE [LARGE SCALE GENOMIC DNA]</scope>
    <source>
        <strain evidence="1 2">DSM 43851</strain>
    </source>
</reference>
<name>A0A7W9KGR7_9PSEU</name>
<protein>
    <recommendedName>
        <fullName evidence="3">PIN domain-containing protein</fullName>
    </recommendedName>
</protein>
<dbReference type="RefSeq" id="WP_345033061.1">
    <property type="nucleotide sequence ID" value="NZ_BAAAWY010000055.1"/>
</dbReference>
<dbReference type="AlphaFoldDB" id="A0A7W9KGR7"/>